<dbReference type="EMBL" id="UINC01199429">
    <property type="protein sequence ID" value="SVE17850.1"/>
    <property type="molecule type" value="Genomic_DNA"/>
</dbReference>
<feature type="domain" description="DUF1549" evidence="1">
    <location>
        <begin position="144"/>
        <end position="226"/>
    </location>
</feature>
<proteinExistence type="predicted"/>
<dbReference type="Pfam" id="PF07583">
    <property type="entry name" value="PSCyt2"/>
    <property type="match status" value="1"/>
</dbReference>
<dbReference type="InterPro" id="IPR011444">
    <property type="entry name" value="DUF1549"/>
</dbReference>
<dbReference type="GO" id="GO:0009055">
    <property type="term" value="F:electron transfer activity"/>
    <property type="evidence" value="ECO:0007669"/>
    <property type="project" value="InterPro"/>
</dbReference>
<dbReference type="GO" id="GO:0020037">
    <property type="term" value="F:heme binding"/>
    <property type="evidence" value="ECO:0007669"/>
    <property type="project" value="InterPro"/>
</dbReference>
<evidence type="ECO:0000259" key="1">
    <source>
        <dbReference type="Pfam" id="PF07583"/>
    </source>
</evidence>
<evidence type="ECO:0000259" key="2">
    <source>
        <dbReference type="Pfam" id="PF07635"/>
    </source>
</evidence>
<dbReference type="SUPFAM" id="SSF46626">
    <property type="entry name" value="Cytochrome c"/>
    <property type="match status" value="1"/>
</dbReference>
<dbReference type="InterPro" id="IPR011429">
    <property type="entry name" value="Cyt_c_Planctomycete-type"/>
</dbReference>
<accession>A0A383BDI1</accession>
<dbReference type="Pfam" id="PF07635">
    <property type="entry name" value="PSCyt1"/>
    <property type="match status" value="1"/>
</dbReference>
<evidence type="ECO:0008006" key="4">
    <source>
        <dbReference type="Google" id="ProtNLM"/>
    </source>
</evidence>
<gene>
    <name evidence="3" type="ORF">METZ01_LOCUS470704</name>
</gene>
<dbReference type="PANTHER" id="PTHR35889">
    <property type="entry name" value="CYCLOINULO-OLIGOSACCHARIDE FRUCTANOTRANSFERASE-RELATED"/>
    <property type="match status" value="1"/>
</dbReference>
<dbReference type="InterPro" id="IPR036909">
    <property type="entry name" value="Cyt_c-like_dom_sf"/>
</dbReference>
<reference evidence="3" key="1">
    <citation type="submission" date="2018-05" db="EMBL/GenBank/DDBJ databases">
        <authorList>
            <person name="Lanie J.A."/>
            <person name="Ng W.-L."/>
            <person name="Kazmierczak K.M."/>
            <person name="Andrzejewski T.M."/>
            <person name="Davidsen T.M."/>
            <person name="Wayne K.J."/>
            <person name="Tettelin H."/>
            <person name="Glass J.I."/>
            <person name="Rusch D."/>
            <person name="Podicherti R."/>
            <person name="Tsui H.-C.T."/>
            <person name="Winkler M.E."/>
        </authorList>
    </citation>
    <scope>NUCLEOTIDE SEQUENCE</scope>
</reference>
<feature type="non-terminal residue" evidence="3">
    <location>
        <position position="233"/>
    </location>
</feature>
<protein>
    <recommendedName>
        <fullName evidence="4">Cytochrome c domain-containing protein</fullName>
    </recommendedName>
</protein>
<feature type="domain" description="Cytochrome C Planctomycete-type" evidence="2">
    <location>
        <begin position="39"/>
        <end position="90"/>
    </location>
</feature>
<sequence>MNQVAQFLVMLICSCGVVVAAEKPLVFEKDAFPILRAHCFKCHGESKQKNKLDLRSRDSVLKGGKSGPAVVAGSLRESLLWGHIATDKMPDDDNKLSDEQKDRLRRWVLDGAHDIRSAASAEKPQELVKVKVEKRGVHTITKVIDKQIAAKLKAAKIPVSPGADDATFLRRVYLDLTGRAPSYAETVQFLEDQDKGKRAKLIDDRLASDEFGRHFAIYWHKLLIPKSAGAYRR</sequence>
<dbReference type="PANTHER" id="PTHR35889:SF3">
    <property type="entry name" value="F-BOX DOMAIN-CONTAINING PROTEIN"/>
    <property type="match status" value="1"/>
</dbReference>
<organism evidence="3">
    <name type="scientific">marine metagenome</name>
    <dbReference type="NCBI Taxonomy" id="408172"/>
    <lineage>
        <taxon>unclassified sequences</taxon>
        <taxon>metagenomes</taxon>
        <taxon>ecological metagenomes</taxon>
    </lineage>
</organism>
<name>A0A383BDI1_9ZZZZ</name>
<evidence type="ECO:0000313" key="3">
    <source>
        <dbReference type="EMBL" id="SVE17850.1"/>
    </source>
</evidence>
<dbReference type="AlphaFoldDB" id="A0A383BDI1"/>